<reference evidence="2 3" key="1">
    <citation type="submission" date="2024-10" db="EMBL/GenBank/DDBJ databases">
        <title>Updated reference genomes for cyclostephanoid diatoms.</title>
        <authorList>
            <person name="Roberts W.R."/>
            <person name="Alverson A.J."/>
        </authorList>
    </citation>
    <scope>NUCLEOTIDE SEQUENCE [LARGE SCALE GENOMIC DNA]</scope>
    <source>
        <strain evidence="2 3">AJA010-31</strain>
    </source>
</reference>
<evidence type="ECO:0000256" key="1">
    <source>
        <dbReference type="SAM" id="SignalP"/>
    </source>
</evidence>
<keyword evidence="1" id="KW-0732">Signal</keyword>
<dbReference type="Pfam" id="PF09996">
    <property type="entry name" value="DUF2237"/>
    <property type="match status" value="1"/>
</dbReference>
<proteinExistence type="predicted"/>
<evidence type="ECO:0000313" key="3">
    <source>
        <dbReference type="Proteomes" id="UP001530400"/>
    </source>
</evidence>
<dbReference type="Gene3D" id="3.30.56.110">
    <property type="entry name" value="Protein of unknown function DUF2237"/>
    <property type="match status" value="1"/>
</dbReference>
<keyword evidence="3" id="KW-1185">Reference proteome</keyword>
<feature type="signal peptide" evidence="1">
    <location>
        <begin position="1"/>
        <end position="19"/>
    </location>
</feature>
<organism evidence="2 3">
    <name type="scientific">Cyclotella atomus</name>
    <dbReference type="NCBI Taxonomy" id="382360"/>
    <lineage>
        <taxon>Eukaryota</taxon>
        <taxon>Sar</taxon>
        <taxon>Stramenopiles</taxon>
        <taxon>Ochrophyta</taxon>
        <taxon>Bacillariophyta</taxon>
        <taxon>Coscinodiscophyceae</taxon>
        <taxon>Thalassiosirophycidae</taxon>
        <taxon>Stephanodiscales</taxon>
        <taxon>Stephanodiscaceae</taxon>
        <taxon>Cyclotella</taxon>
    </lineage>
</organism>
<dbReference type="EMBL" id="JALLPJ020001147">
    <property type="protein sequence ID" value="KAL3775603.1"/>
    <property type="molecule type" value="Genomic_DNA"/>
</dbReference>
<dbReference type="InterPro" id="IPR018714">
    <property type="entry name" value="DUF2237"/>
</dbReference>
<dbReference type="Proteomes" id="UP001530400">
    <property type="component" value="Unassembled WGS sequence"/>
</dbReference>
<accession>A0ABD3NI43</accession>
<comment type="caution">
    <text evidence="2">The sequence shown here is derived from an EMBL/GenBank/DDBJ whole genome shotgun (WGS) entry which is preliminary data.</text>
</comment>
<dbReference type="AlphaFoldDB" id="A0ABD3NI43"/>
<dbReference type="PANTHER" id="PTHR37466">
    <property type="entry name" value="SLR1628 PROTEIN"/>
    <property type="match status" value="1"/>
</dbReference>
<evidence type="ECO:0000313" key="2">
    <source>
        <dbReference type="EMBL" id="KAL3775603.1"/>
    </source>
</evidence>
<sequence length="209" mass="23100">MRTLLFVIFMQTQASRGLAWSASPSPNPKHKLVLKASSDRYEDTSSHLGYNVLGTELTCCCSNVGSSGIGTGFYRNGYCCTGEMDHGRHTGLVYICCRVTSEFLDFSKSVGNDLSTPVPQFNFPGLNDGDVWCLCALRWAEAYNAGKAPQLFLQSTHEKTLDYVPLEVLRIFAIDGGDANDLLGELKDQRSRLNKMLEMGESEDNTSFQ</sequence>
<name>A0ABD3NI43_9STRA</name>
<feature type="chain" id="PRO_5044748573" description="DUF2237 domain-containing protein" evidence="1">
    <location>
        <begin position="20"/>
        <end position="209"/>
    </location>
</feature>
<protein>
    <recommendedName>
        <fullName evidence="4">DUF2237 domain-containing protein</fullName>
    </recommendedName>
</protein>
<gene>
    <name evidence="2" type="ORF">ACHAWO_006811</name>
</gene>
<evidence type="ECO:0008006" key="4">
    <source>
        <dbReference type="Google" id="ProtNLM"/>
    </source>
</evidence>
<dbReference type="PANTHER" id="PTHR37466:SF1">
    <property type="entry name" value="SLR1628 PROTEIN"/>
    <property type="match status" value="1"/>
</dbReference>